<comment type="subcellular location">
    <subcellularLocation>
        <location evidence="1">Membrane</location>
    </subcellularLocation>
</comment>
<dbReference type="SUPFAM" id="SSF54236">
    <property type="entry name" value="Ubiquitin-like"/>
    <property type="match status" value="1"/>
</dbReference>
<protein>
    <recommendedName>
        <fullName evidence="6">Autophagy-related protein</fullName>
    </recommendedName>
</protein>
<dbReference type="Pfam" id="PF02991">
    <property type="entry name" value="ATG8"/>
    <property type="match status" value="1"/>
</dbReference>
<evidence type="ECO:0000256" key="3">
    <source>
        <dbReference type="ARBA" id="ARBA00023136"/>
    </source>
</evidence>
<evidence type="ECO:0000256" key="5">
    <source>
        <dbReference type="PIRSR" id="PIRSR604241-50"/>
    </source>
</evidence>
<proteinExistence type="inferred from homology"/>
<keyword evidence="4 5" id="KW-0449">Lipoprotein</keyword>
<evidence type="ECO:0000313" key="7">
    <source>
        <dbReference type="EMBL" id="OMJ71511.1"/>
    </source>
</evidence>
<gene>
    <name evidence="7" type="ORF">SteCoe_30263</name>
</gene>
<dbReference type="InterPro" id="IPR004241">
    <property type="entry name" value="Atg8-like"/>
</dbReference>
<dbReference type="Gene3D" id="3.10.20.90">
    <property type="entry name" value="Phosphatidylinositol 3-kinase Catalytic Subunit, Chain A, domain 1"/>
    <property type="match status" value="1"/>
</dbReference>
<evidence type="ECO:0000256" key="6">
    <source>
        <dbReference type="RuleBase" id="RU004384"/>
    </source>
</evidence>
<keyword evidence="6" id="KW-0072">Autophagy</keyword>
<dbReference type="EMBL" id="MPUH01000983">
    <property type="protein sequence ID" value="OMJ71511.1"/>
    <property type="molecule type" value="Genomic_DNA"/>
</dbReference>
<reference evidence="7 8" key="1">
    <citation type="submission" date="2016-11" db="EMBL/GenBank/DDBJ databases">
        <title>The macronuclear genome of Stentor coeruleus: a giant cell with tiny introns.</title>
        <authorList>
            <person name="Slabodnick M."/>
            <person name="Ruby J.G."/>
            <person name="Reiff S.B."/>
            <person name="Swart E.C."/>
            <person name="Gosai S."/>
            <person name="Prabakaran S."/>
            <person name="Witkowska E."/>
            <person name="Larue G.E."/>
            <person name="Fisher S."/>
            <person name="Freeman R.M."/>
            <person name="Gunawardena J."/>
            <person name="Chu W."/>
            <person name="Stover N.A."/>
            <person name="Gregory B.D."/>
            <person name="Nowacki M."/>
            <person name="Derisi J."/>
            <person name="Roy S.W."/>
            <person name="Marshall W.F."/>
            <person name="Sood P."/>
        </authorList>
    </citation>
    <scope>NUCLEOTIDE SEQUENCE [LARGE SCALE GENOMIC DNA]</scope>
    <source>
        <strain evidence="7">WM001</strain>
    </source>
</reference>
<evidence type="ECO:0000313" key="8">
    <source>
        <dbReference type="Proteomes" id="UP000187209"/>
    </source>
</evidence>
<keyword evidence="8" id="KW-1185">Reference proteome</keyword>
<dbReference type="AlphaFoldDB" id="A0A1R2B3Y9"/>
<accession>A0A1R2B3Y9</accession>
<comment type="similarity">
    <text evidence="2 6">Belongs to the ATG8 family.</text>
</comment>
<comment type="caution">
    <text evidence="7">The sequence shown here is derived from an EMBL/GenBank/DDBJ whole genome shotgun (WGS) entry which is preliminary data.</text>
</comment>
<evidence type="ECO:0000256" key="4">
    <source>
        <dbReference type="ARBA" id="ARBA00023288"/>
    </source>
</evidence>
<dbReference type="Proteomes" id="UP000187209">
    <property type="component" value="Unassembled WGS sequence"/>
</dbReference>
<dbReference type="PANTHER" id="PTHR10969">
    <property type="entry name" value="MICROTUBULE-ASSOCIATED PROTEINS 1A/1B LIGHT CHAIN 3-RELATED"/>
    <property type="match status" value="1"/>
</dbReference>
<sequence length="117" mass="13312">MSTFDMTIFEDRVQQANRFKSRFPNSVPVVTCKESKSTLPGKINNQLFLVPRNLMAAEFTALIRKKVNLPRTQALMLFINSKVLVTADAVISELYDKYSSPDGFLYVLCTDHEAYGR</sequence>
<dbReference type="OrthoDB" id="6738456at2759"/>
<keyword evidence="3" id="KW-0472">Membrane</keyword>
<dbReference type="GO" id="GO:0006914">
    <property type="term" value="P:autophagy"/>
    <property type="evidence" value="ECO:0007669"/>
    <property type="project" value="UniProtKB-KW"/>
</dbReference>
<organism evidence="7 8">
    <name type="scientific">Stentor coeruleus</name>
    <dbReference type="NCBI Taxonomy" id="5963"/>
    <lineage>
        <taxon>Eukaryota</taxon>
        <taxon>Sar</taxon>
        <taxon>Alveolata</taxon>
        <taxon>Ciliophora</taxon>
        <taxon>Postciliodesmatophora</taxon>
        <taxon>Heterotrichea</taxon>
        <taxon>Heterotrichida</taxon>
        <taxon>Stentoridae</taxon>
        <taxon>Stentor</taxon>
    </lineage>
</organism>
<evidence type="ECO:0000256" key="1">
    <source>
        <dbReference type="ARBA" id="ARBA00004370"/>
    </source>
</evidence>
<evidence type="ECO:0000256" key="2">
    <source>
        <dbReference type="ARBA" id="ARBA00007293"/>
    </source>
</evidence>
<feature type="lipid moiety-binding region" description="Phosphatidylserine amidated glycine; alternate" evidence="5">
    <location>
        <position position="116"/>
    </location>
</feature>
<name>A0A1R2B3Y9_9CILI</name>
<dbReference type="InterPro" id="IPR029071">
    <property type="entry name" value="Ubiquitin-like_domsf"/>
</dbReference>
<dbReference type="GO" id="GO:0016020">
    <property type="term" value="C:membrane"/>
    <property type="evidence" value="ECO:0007669"/>
    <property type="project" value="UniProtKB-SubCell"/>
</dbReference>